<comment type="caution">
    <text evidence="2">The sequence shown here is derived from an EMBL/GenBank/DDBJ whole genome shotgun (WGS) entry which is preliminary data.</text>
</comment>
<sequence length="268" mass="29936">MDDITTGLMNKCHVRKRTAYPPQKAQSEDNHHGVDKSLDASTPRGTAFQFSNTEIDLAAMNGRTGIKGRFAAALQRSRKRSMPFDDDEYQVRDGVLSDGNNIEIVFGPNQKVLMHGGQDHVLVQHGSEALDFWICGYRKAGPLTTRAAAYPSVPEMVLQQESVEDSMARHARKDIISKQDEFEEMVSLRSAPLKEAPASQRSNLDNARPTIKIRFSGQEAFHLVAKRRNSIVEIARFSWEVCDELLKQAHGTFGESNEHSLVASLSRI</sequence>
<organism evidence="2 3">
    <name type="scientific">Seiridium unicorne</name>
    <dbReference type="NCBI Taxonomy" id="138068"/>
    <lineage>
        <taxon>Eukaryota</taxon>
        <taxon>Fungi</taxon>
        <taxon>Dikarya</taxon>
        <taxon>Ascomycota</taxon>
        <taxon>Pezizomycotina</taxon>
        <taxon>Sordariomycetes</taxon>
        <taxon>Xylariomycetidae</taxon>
        <taxon>Amphisphaeriales</taxon>
        <taxon>Sporocadaceae</taxon>
        <taxon>Seiridium</taxon>
    </lineage>
</organism>
<feature type="compositionally biased region" description="Basic and acidic residues" evidence="1">
    <location>
        <begin position="26"/>
        <end position="38"/>
    </location>
</feature>
<name>A0ABR2VJ73_9PEZI</name>
<protein>
    <submittedName>
        <fullName evidence="2">Uncharacterized protein</fullName>
    </submittedName>
</protein>
<dbReference type="Proteomes" id="UP001408356">
    <property type="component" value="Unassembled WGS sequence"/>
</dbReference>
<keyword evidence="3" id="KW-1185">Reference proteome</keyword>
<dbReference type="EMBL" id="JARVKF010000001">
    <property type="protein sequence ID" value="KAK9426480.1"/>
    <property type="molecule type" value="Genomic_DNA"/>
</dbReference>
<feature type="region of interest" description="Disordered" evidence="1">
    <location>
        <begin position="18"/>
        <end position="45"/>
    </location>
</feature>
<evidence type="ECO:0000256" key="1">
    <source>
        <dbReference type="SAM" id="MobiDB-lite"/>
    </source>
</evidence>
<accession>A0ABR2VJ73</accession>
<proteinExistence type="predicted"/>
<evidence type="ECO:0000313" key="2">
    <source>
        <dbReference type="EMBL" id="KAK9426480.1"/>
    </source>
</evidence>
<gene>
    <name evidence="2" type="ORF">SUNI508_00007</name>
</gene>
<evidence type="ECO:0000313" key="3">
    <source>
        <dbReference type="Proteomes" id="UP001408356"/>
    </source>
</evidence>
<reference evidence="2 3" key="1">
    <citation type="journal article" date="2024" name="J. Plant Pathol.">
        <title>Sequence and assembly of the genome of Seiridium unicorne, isolate CBS 538.82, causal agent of cypress canker disease.</title>
        <authorList>
            <person name="Scali E."/>
            <person name="Rocca G.D."/>
            <person name="Danti R."/>
            <person name="Garbelotto M."/>
            <person name="Barberini S."/>
            <person name="Baroncelli R."/>
            <person name="Emiliani G."/>
        </authorList>
    </citation>
    <scope>NUCLEOTIDE SEQUENCE [LARGE SCALE GENOMIC DNA]</scope>
    <source>
        <strain evidence="2 3">BM-138-508</strain>
    </source>
</reference>